<dbReference type="EMBL" id="LHYF01000003">
    <property type="protein sequence ID" value="KXB07369.1"/>
    <property type="molecule type" value="Genomic_DNA"/>
</dbReference>
<comment type="caution">
    <text evidence="2">The sequence shown here is derived from an EMBL/GenBank/DDBJ whole genome shotgun (WGS) entry which is preliminary data.</text>
</comment>
<dbReference type="Proteomes" id="UP000070404">
    <property type="component" value="Unassembled WGS sequence"/>
</dbReference>
<protein>
    <submittedName>
        <fullName evidence="2">Uncharacterized protein</fullName>
    </submittedName>
</protein>
<evidence type="ECO:0000313" key="2">
    <source>
        <dbReference type="EMBL" id="KXB07369.1"/>
    </source>
</evidence>
<organism evidence="2 3">
    <name type="scientific">candidate division MSBL1 archaeon SCGC-AAA382C18</name>
    <dbReference type="NCBI Taxonomy" id="1698281"/>
    <lineage>
        <taxon>Archaea</taxon>
        <taxon>Methanobacteriati</taxon>
        <taxon>Methanobacteriota</taxon>
        <taxon>candidate division MSBL1</taxon>
    </lineage>
</organism>
<reference evidence="2 3" key="1">
    <citation type="journal article" date="2016" name="Sci. Rep.">
        <title>Metabolic traits of an uncultured archaeal lineage -MSBL1- from brine pools of the Red Sea.</title>
        <authorList>
            <person name="Mwirichia R."/>
            <person name="Alam I."/>
            <person name="Rashid M."/>
            <person name="Vinu M."/>
            <person name="Ba-Alawi W."/>
            <person name="Anthony Kamau A."/>
            <person name="Kamanda Ngugi D."/>
            <person name="Goker M."/>
            <person name="Klenk H.P."/>
            <person name="Bajic V."/>
            <person name="Stingl U."/>
        </authorList>
    </citation>
    <scope>NUCLEOTIDE SEQUENCE [LARGE SCALE GENOMIC DNA]</scope>
    <source>
        <strain evidence="2">SCGC-AAA382C18</strain>
    </source>
</reference>
<evidence type="ECO:0000313" key="3">
    <source>
        <dbReference type="Proteomes" id="UP000070404"/>
    </source>
</evidence>
<evidence type="ECO:0000256" key="1">
    <source>
        <dbReference type="SAM" id="MobiDB-lite"/>
    </source>
</evidence>
<feature type="compositionally biased region" description="Basic and acidic residues" evidence="1">
    <location>
        <begin position="38"/>
        <end position="48"/>
    </location>
</feature>
<keyword evidence="3" id="KW-1185">Reference proteome</keyword>
<sequence>MKIGFIMSARRTSPIKNACNEFKGGGTTSETKNGVSSEKVREKSDFCSRKRNRELGGSPSIHH</sequence>
<dbReference type="AlphaFoldDB" id="A0A133VLR2"/>
<gene>
    <name evidence="2" type="ORF">AKJ52_00435</name>
</gene>
<proteinExistence type="predicted"/>
<accession>A0A133VLR2</accession>
<feature type="region of interest" description="Disordered" evidence="1">
    <location>
        <begin position="17"/>
        <end position="63"/>
    </location>
</feature>
<name>A0A133VLR2_9EURY</name>